<organism evidence="1 2">
    <name type="scientific">Paspalum notatum var. saurae</name>
    <dbReference type="NCBI Taxonomy" id="547442"/>
    <lineage>
        <taxon>Eukaryota</taxon>
        <taxon>Viridiplantae</taxon>
        <taxon>Streptophyta</taxon>
        <taxon>Embryophyta</taxon>
        <taxon>Tracheophyta</taxon>
        <taxon>Spermatophyta</taxon>
        <taxon>Magnoliopsida</taxon>
        <taxon>Liliopsida</taxon>
        <taxon>Poales</taxon>
        <taxon>Poaceae</taxon>
        <taxon>PACMAD clade</taxon>
        <taxon>Panicoideae</taxon>
        <taxon>Andropogonodae</taxon>
        <taxon>Paspaleae</taxon>
        <taxon>Paspalinae</taxon>
        <taxon>Paspalum</taxon>
    </lineage>
</organism>
<proteinExistence type="predicted"/>
<reference evidence="1 2" key="1">
    <citation type="submission" date="2024-02" db="EMBL/GenBank/DDBJ databases">
        <title>High-quality chromosome-scale genome assembly of Pensacola bahiagrass (Paspalum notatum Flugge var. saurae).</title>
        <authorList>
            <person name="Vega J.M."/>
            <person name="Podio M."/>
            <person name="Orjuela J."/>
            <person name="Siena L.A."/>
            <person name="Pessino S.C."/>
            <person name="Combes M.C."/>
            <person name="Mariac C."/>
            <person name="Albertini E."/>
            <person name="Pupilli F."/>
            <person name="Ortiz J.P.A."/>
            <person name="Leblanc O."/>
        </authorList>
    </citation>
    <scope>NUCLEOTIDE SEQUENCE [LARGE SCALE GENOMIC DNA]</scope>
    <source>
        <strain evidence="1">R1</strain>
        <tissue evidence="1">Leaf</tissue>
    </source>
</reference>
<sequence>NLWKTNDNGQLTYPSSADRELLTLNLQHRIDTTAGSVHLIATDHAREYPIASFQQASYKVITEMAPNLVLAIFKRTRKQRTVFQALTNRRWVKDIRGALTVQVLVEYVKVWEMVDDVILEPGVPDHFRWRFTQSGQYSCKSAYQSFFLGTVKTKEGSYSLIILVAWEVWKHRNACVFEEIRPCVSVICQEIEKEGSLWCLAGNSALSSLRARMGRLGL</sequence>
<feature type="non-terminal residue" evidence="1">
    <location>
        <position position="218"/>
    </location>
</feature>
<gene>
    <name evidence="1" type="ORF">U9M48_005288</name>
</gene>
<name>A0AAQ3PX95_PASNO</name>
<evidence type="ECO:0000313" key="2">
    <source>
        <dbReference type="Proteomes" id="UP001341281"/>
    </source>
</evidence>
<dbReference type="AlphaFoldDB" id="A0AAQ3PX95"/>
<dbReference type="EMBL" id="CP144745">
    <property type="protein sequence ID" value="WVZ54502.1"/>
    <property type="molecule type" value="Genomic_DNA"/>
</dbReference>
<accession>A0AAQ3PX95</accession>
<dbReference type="Proteomes" id="UP001341281">
    <property type="component" value="Chromosome 01"/>
</dbReference>
<keyword evidence="2" id="KW-1185">Reference proteome</keyword>
<evidence type="ECO:0000313" key="1">
    <source>
        <dbReference type="EMBL" id="WVZ54502.1"/>
    </source>
</evidence>
<protein>
    <submittedName>
        <fullName evidence="1">Uncharacterized protein</fullName>
    </submittedName>
</protein>